<name>A0A5B1CCU6_9BACT</name>
<gene>
    <name evidence="2" type="ORF">LF1_09050</name>
</gene>
<dbReference type="GO" id="GO:0005737">
    <property type="term" value="C:cytoplasm"/>
    <property type="evidence" value="ECO:0007669"/>
    <property type="project" value="TreeGrafter"/>
</dbReference>
<feature type="domain" description="Calcineurin-like phosphoesterase" evidence="1">
    <location>
        <begin position="13"/>
        <end position="111"/>
    </location>
</feature>
<dbReference type="Proteomes" id="UP000322699">
    <property type="component" value="Unassembled WGS sequence"/>
</dbReference>
<dbReference type="Pfam" id="PF00149">
    <property type="entry name" value="Metallophos"/>
    <property type="match status" value="1"/>
</dbReference>
<dbReference type="AlphaFoldDB" id="A0A5B1CCU6"/>
<dbReference type="OrthoDB" id="384253at2"/>
<organism evidence="2 3">
    <name type="scientific">Rubripirellula obstinata</name>
    <dbReference type="NCBI Taxonomy" id="406547"/>
    <lineage>
        <taxon>Bacteria</taxon>
        <taxon>Pseudomonadati</taxon>
        <taxon>Planctomycetota</taxon>
        <taxon>Planctomycetia</taxon>
        <taxon>Pirellulales</taxon>
        <taxon>Pirellulaceae</taxon>
        <taxon>Rubripirellula</taxon>
    </lineage>
</organism>
<dbReference type="Gene3D" id="3.60.21.10">
    <property type="match status" value="1"/>
</dbReference>
<reference evidence="2 3" key="1">
    <citation type="submission" date="2019-08" db="EMBL/GenBank/DDBJ databases">
        <title>Deep-cultivation of Planctomycetes and their phenomic and genomic characterization uncovers novel biology.</title>
        <authorList>
            <person name="Wiegand S."/>
            <person name="Jogler M."/>
            <person name="Boedeker C."/>
            <person name="Pinto D."/>
            <person name="Vollmers J."/>
            <person name="Rivas-Marin E."/>
            <person name="Kohn T."/>
            <person name="Peeters S.H."/>
            <person name="Heuer A."/>
            <person name="Rast P."/>
            <person name="Oberbeckmann S."/>
            <person name="Bunk B."/>
            <person name="Jeske O."/>
            <person name="Meyerdierks A."/>
            <person name="Storesund J.E."/>
            <person name="Kallscheuer N."/>
            <person name="Luecker S."/>
            <person name="Lage O.M."/>
            <person name="Pohl T."/>
            <person name="Merkel B.J."/>
            <person name="Hornburger P."/>
            <person name="Mueller R.-W."/>
            <person name="Bruemmer F."/>
            <person name="Labrenz M."/>
            <person name="Spormann A.M."/>
            <person name="Op Den Camp H."/>
            <person name="Overmann J."/>
            <person name="Amann R."/>
            <person name="Jetten M.S.M."/>
            <person name="Mascher T."/>
            <person name="Medema M.H."/>
            <person name="Devos D.P."/>
            <person name="Kaster A.-K."/>
            <person name="Ovreas L."/>
            <person name="Rohde M."/>
            <person name="Galperin M.Y."/>
            <person name="Jogler C."/>
        </authorList>
    </citation>
    <scope>NUCLEOTIDE SEQUENCE [LARGE SCALE GENOMIC DNA]</scope>
    <source>
        <strain evidence="2 3">LF1</strain>
    </source>
</reference>
<dbReference type="GO" id="GO:0008803">
    <property type="term" value="F:bis(5'-nucleosyl)-tetraphosphatase (symmetrical) activity"/>
    <property type="evidence" value="ECO:0007669"/>
    <property type="project" value="TreeGrafter"/>
</dbReference>
<accession>A0A5B1CCU6</accession>
<dbReference type="GO" id="GO:0110154">
    <property type="term" value="P:RNA decapping"/>
    <property type="evidence" value="ECO:0007669"/>
    <property type="project" value="TreeGrafter"/>
</dbReference>
<proteinExistence type="predicted"/>
<sequence>MTLEQSETTAAGRTIAIGDIHSHADALRRLIDEIQPQVEDTIIPLGDYVNRGPDACGVIQTLIELGEHCRVFSILGNHDEMMLESRHNEHSLDRFRYEGGDQTLASYDYDAWFHGSNLSYVPDEHWDFLNRCLPFFETEHHIFTHACYDPFIAMNQQPSRLLRWTSIDDEPPAPHMSGKLVIIGHSARQSVRHWGHVMCIDTACGFEGRLTAHEPATGMTWWVNESDSKSK</sequence>
<dbReference type="PANTHER" id="PTHR42850:SF4">
    <property type="entry name" value="ZINC-DEPENDENT ENDOPOLYPHOSPHATASE"/>
    <property type="match status" value="1"/>
</dbReference>
<evidence type="ECO:0000259" key="1">
    <source>
        <dbReference type="Pfam" id="PF00149"/>
    </source>
</evidence>
<dbReference type="InterPro" id="IPR029052">
    <property type="entry name" value="Metallo-depent_PP-like"/>
</dbReference>
<dbReference type="PANTHER" id="PTHR42850">
    <property type="entry name" value="METALLOPHOSPHOESTERASE"/>
    <property type="match status" value="1"/>
</dbReference>
<keyword evidence="3" id="KW-1185">Reference proteome</keyword>
<dbReference type="InterPro" id="IPR050126">
    <property type="entry name" value="Ap4A_hydrolase"/>
</dbReference>
<evidence type="ECO:0000313" key="2">
    <source>
        <dbReference type="EMBL" id="KAA1258386.1"/>
    </source>
</evidence>
<dbReference type="SUPFAM" id="SSF56300">
    <property type="entry name" value="Metallo-dependent phosphatases"/>
    <property type="match status" value="1"/>
</dbReference>
<dbReference type="EMBL" id="VRLW01000001">
    <property type="protein sequence ID" value="KAA1258386.1"/>
    <property type="molecule type" value="Genomic_DNA"/>
</dbReference>
<comment type="caution">
    <text evidence="2">The sequence shown here is derived from an EMBL/GenBank/DDBJ whole genome shotgun (WGS) entry which is preliminary data.</text>
</comment>
<evidence type="ECO:0000313" key="3">
    <source>
        <dbReference type="Proteomes" id="UP000322699"/>
    </source>
</evidence>
<dbReference type="GO" id="GO:0016791">
    <property type="term" value="F:phosphatase activity"/>
    <property type="evidence" value="ECO:0007669"/>
    <property type="project" value="TreeGrafter"/>
</dbReference>
<protein>
    <submittedName>
        <fullName evidence="2">Diadenosine tetraphosphatase</fullName>
    </submittedName>
</protein>
<dbReference type="RefSeq" id="WP_068261716.1">
    <property type="nucleotide sequence ID" value="NZ_LWSK01000027.1"/>
</dbReference>
<dbReference type="InterPro" id="IPR004843">
    <property type="entry name" value="Calcineurin-like_PHP"/>
</dbReference>